<dbReference type="Gene3D" id="1.10.150.320">
    <property type="entry name" value="Photosystem II 12 kDa extrinsic protein"/>
    <property type="match status" value="1"/>
</dbReference>
<reference evidence="2 3" key="1">
    <citation type="submission" date="2016-04" db="EMBL/GenBank/DDBJ databases">
        <authorList>
            <person name="Evans L.H."/>
            <person name="Alamgir A."/>
            <person name="Owens N."/>
            <person name="Weber N.D."/>
            <person name="Virtaneva K."/>
            <person name="Barbian K."/>
            <person name="Babar A."/>
            <person name="Rosenke K."/>
        </authorList>
    </citation>
    <scope>NUCLEOTIDE SEQUENCE [LARGE SCALE GENOMIC DNA]</scope>
    <source>
        <strain evidence="2">NIES-2108</strain>
    </source>
</reference>
<evidence type="ECO:0000313" key="3">
    <source>
        <dbReference type="Proteomes" id="UP000252085"/>
    </source>
</evidence>
<keyword evidence="1" id="KW-0472">Membrane</keyword>
<feature type="transmembrane region" description="Helical" evidence="1">
    <location>
        <begin position="40"/>
        <end position="66"/>
    </location>
</feature>
<dbReference type="Proteomes" id="UP000252085">
    <property type="component" value="Unassembled WGS sequence"/>
</dbReference>
<dbReference type="EMBL" id="LXQE01000107">
    <property type="protein sequence ID" value="RCJ38937.1"/>
    <property type="molecule type" value="Genomic_DNA"/>
</dbReference>
<feature type="transmembrane region" description="Helical" evidence="1">
    <location>
        <begin position="13"/>
        <end position="33"/>
    </location>
</feature>
<gene>
    <name evidence="2" type="ORF">A6769_07815</name>
</gene>
<keyword evidence="1" id="KW-1133">Transmembrane helix</keyword>
<keyword evidence="1" id="KW-0812">Transmembrane</keyword>
<dbReference type="SUPFAM" id="SSF47781">
    <property type="entry name" value="RuvA domain 2-like"/>
    <property type="match status" value="1"/>
</dbReference>
<proteinExistence type="predicted"/>
<protein>
    <recommendedName>
        <fullName evidence="4">ComEA protein</fullName>
    </recommendedName>
</protein>
<dbReference type="Pfam" id="PF12836">
    <property type="entry name" value="HHH_3"/>
    <property type="match status" value="1"/>
</dbReference>
<dbReference type="InterPro" id="IPR010994">
    <property type="entry name" value="RuvA_2-like"/>
</dbReference>
<dbReference type="AlphaFoldDB" id="A0A367RQU6"/>
<evidence type="ECO:0000313" key="2">
    <source>
        <dbReference type="EMBL" id="RCJ38937.1"/>
    </source>
</evidence>
<dbReference type="SUPFAM" id="SSF81585">
    <property type="entry name" value="PsbU/PolX domain-like"/>
    <property type="match status" value="1"/>
</dbReference>
<evidence type="ECO:0000256" key="1">
    <source>
        <dbReference type="SAM" id="Phobius"/>
    </source>
</evidence>
<organism evidence="2 3">
    <name type="scientific">Nostoc punctiforme NIES-2108</name>
    <dbReference type="NCBI Taxonomy" id="1356359"/>
    <lineage>
        <taxon>Bacteria</taxon>
        <taxon>Bacillati</taxon>
        <taxon>Cyanobacteriota</taxon>
        <taxon>Cyanophyceae</taxon>
        <taxon>Nostocales</taxon>
        <taxon>Nostocaceae</taxon>
        <taxon>Nostoc</taxon>
    </lineage>
</organism>
<name>A0A367RQU6_NOSPU</name>
<comment type="caution">
    <text evidence="2">The sequence shown here is derived from an EMBL/GenBank/DDBJ whole genome shotgun (WGS) entry which is preliminary data.</text>
</comment>
<accession>A0A367RQU6</accession>
<sequence>MSQSKSWFQQTPAWVWLSLIPTLGGFAIAYAGYKSKTKTWVILGISTSVLALALSANSLAFAVWMAQIGVAFYLKKSYLVKTYPKNLPVPEEQELANLVANTRDKIDINECSKHELVNYLGLPIVYANNIESLMNEGYVFTHIEELIEIAGIPEKQVTRITPLITFSYNYKKEADFSWKRLNTYSTDELITCGLDGAIAEQIIAERQQRGEYKSLIDVKQRTGLPFNTYRHIA</sequence>
<evidence type="ECO:0008006" key="4">
    <source>
        <dbReference type="Google" id="ProtNLM"/>
    </source>
</evidence>